<dbReference type="RefSeq" id="WP_272736457.1">
    <property type="nucleotide sequence ID" value="NZ_CP116942.1"/>
</dbReference>
<dbReference type="AlphaFoldDB" id="A0AAE9Y587"/>
<feature type="region of interest" description="Disordered" evidence="1">
    <location>
        <begin position="53"/>
        <end position="76"/>
    </location>
</feature>
<proteinExistence type="predicted"/>
<dbReference type="Proteomes" id="UP001216390">
    <property type="component" value="Chromosome"/>
</dbReference>
<organism evidence="2 3">
    <name type="scientific">Iamia majanohamensis</name>
    <dbReference type="NCBI Taxonomy" id="467976"/>
    <lineage>
        <taxon>Bacteria</taxon>
        <taxon>Bacillati</taxon>
        <taxon>Actinomycetota</taxon>
        <taxon>Acidimicrobiia</taxon>
        <taxon>Acidimicrobiales</taxon>
        <taxon>Iamiaceae</taxon>
        <taxon>Iamia</taxon>
    </lineage>
</organism>
<dbReference type="KEGG" id="ima:PO878_20795"/>
<evidence type="ECO:0000313" key="2">
    <source>
        <dbReference type="EMBL" id="WCO66935.1"/>
    </source>
</evidence>
<reference evidence="2" key="1">
    <citation type="submission" date="2023-01" db="EMBL/GenBank/DDBJ databases">
        <title>The diversity of Class Acidimicrobiia in South China Sea sediment environments and the proposal of Iamia marina sp. nov., a novel species of the genus Iamia.</title>
        <authorList>
            <person name="He Y."/>
            <person name="Tian X."/>
        </authorList>
    </citation>
    <scope>NUCLEOTIDE SEQUENCE</scope>
    <source>
        <strain evidence="2">DSM 19957</strain>
    </source>
</reference>
<dbReference type="EMBL" id="CP116942">
    <property type="protein sequence ID" value="WCO66935.1"/>
    <property type="molecule type" value="Genomic_DNA"/>
</dbReference>
<accession>A0AAE9Y587</accession>
<sequence length="170" mass="17480">MWAPAPRDIACHDLSPWARGHPTRPSRRSRTAWLVALALLAAGLLVCSSDEGPDDVATAPSASAPASTEATTSTTAATGGGLDAFCAAAPRPDEEVPESYVGSAEQVADLRALADIAPDAIADDVTVIADHFETEVDPADPDSQLTETFPDDVTASIDAVTTYAAETCDG</sequence>
<gene>
    <name evidence="2" type="ORF">PO878_20795</name>
</gene>
<evidence type="ECO:0000256" key="1">
    <source>
        <dbReference type="SAM" id="MobiDB-lite"/>
    </source>
</evidence>
<evidence type="ECO:0000313" key="3">
    <source>
        <dbReference type="Proteomes" id="UP001216390"/>
    </source>
</evidence>
<name>A0AAE9Y587_9ACTN</name>
<protein>
    <submittedName>
        <fullName evidence="2">Uncharacterized protein</fullName>
    </submittedName>
</protein>
<feature type="compositionally biased region" description="Low complexity" evidence="1">
    <location>
        <begin position="57"/>
        <end position="76"/>
    </location>
</feature>
<keyword evidence="3" id="KW-1185">Reference proteome</keyword>